<keyword evidence="3" id="KW-0479">Metal-binding</keyword>
<feature type="domain" description="C2H2-type" evidence="12">
    <location>
        <begin position="524"/>
        <end position="551"/>
    </location>
</feature>
<evidence type="ECO:0000313" key="13">
    <source>
        <dbReference type="EMBL" id="CAL4091198.1"/>
    </source>
</evidence>
<keyword evidence="9" id="KW-0804">Transcription</keyword>
<feature type="domain" description="C2H2-type" evidence="12">
    <location>
        <begin position="95"/>
        <end position="122"/>
    </location>
</feature>
<dbReference type="Pfam" id="PF00096">
    <property type="entry name" value="zf-C2H2"/>
    <property type="match status" value="4"/>
</dbReference>
<feature type="domain" description="C2H2-type" evidence="12">
    <location>
        <begin position="552"/>
        <end position="582"/>
    </location>
</feature>
<keyword evidence="8" id="KW-0238">DNA-binding</keyword>
<evidence type="ECO:0000256" key="7">
    <source>
        <dbReference type="ARBA" id="ARBA00023015"/>
    </source>
</evidence>
<dbReference type="FunFam" id="3.30.160.60:FF:000446">
    <property type="entry name" value="Zinc finger protein"/>
    <property type="match status" value="1"/>
</dbReference>
<comment type="subcellular location">
    <subcellularLocation>
        <location evidence="2">Nucleus</location>
    </subcellularLocation>
</comment>
<keyword evidence="10" id="KW-0539">Nucleus</keyword>
<dbReference type="PANTHER" id="PTHR24394">
    <property type="entry name" value="ZINC FINGER PROTEIN"/>
    <property type="match status" value="1"/>
</dbReference>
<keyword evidence="7" id="KW-0805">Transcription regulation</keyword>
<dbReference type="FunFam" id="3.30.160.60:FF:000100">
    <property type="entry name" value="Zinc finger 45-like"/>
    <property type="match status" value="1"/>
</dbReference>
<proteinExistence type="predicted"/>
<organism evidence="13 14">
    <name type="scientific">Meganyctiphanes norvegica</name>
    <name type="common">Northern krill</name>
    <name type="synonym">Thysanopoda norvegica</name>
    <dbReference type="NCBI Taxonomy" id="48144"/>
    <lineage>
        <taxon>Eukaryota</taxon>
        <taxon>Metazoa</taxon>
        <taxon>Ecdysozoa</taxon>
        <taxon>Arthropoda</taxon>
        <taxon>Crustacea</taxon>
        <taxon>Multicrustacea</taxon>
        <taxon>Malacostraca</taxon>
        <taxon>Eumalacostraca</taxon>
        <taxon>Eucarida</taxon>
        <taxon>Euphausiacea</taxon>
        <taxon>Euphausiidae</taxon>
        <taxon>Meganyctiphanes</taxon>
    </lineage>
</organism>
<evidence type="ECO:0000256" key="5">
    <source>
        <dbReference type="ARBA" id="ARBA00022771"/>
    </source>
</evidence>
<evidence type="ECO:0000259" key="12">
    <source>
        <dbReference type="PROSITE" id="PS50157"/>
    </source>
</evidence>
<dbReference type="Gene3D" id="3.30.160.60">
    <property type="entry name" value="Classic Zinc Finger"/>
    <property type="match status" value="6"/>
</dbReference>
<dbReference type="SMART" id="SM00355">
    <property type="entry name" value="ZnF_C2H2"/>
    <property type="match status" value="8"/>
</dbReference>
<keyword evidence="4" id="KW-0677">Repeat</keyword>
<dbReference type="SUPFAM" id="SSF57667">
    <property type="entry name" value="beta-beta-alpha zinc fingers"/>
    <property type="match status" value="4"/>
</dbReference>
<dbReference type="PANTHER" id="PTHR24394:SF29">
    <property type="entry name" value="MYONEURIN"/>
    <property type="match status" value="1"/>
</dbReference>
<dbReference type="InterPro" id="IPR013087">
    <property type="entry name" value="Znf_C2H2_type"/>
</dbReference>
<comment type="function">
    <text evidence="1">May be involved in transcriptional regulation.</text>
</comment>
<dbReference type="AlphaFoldDB" id="A0AAV2QQ20"/>
<feature type="domain" description="C2H2-type" evidence="12">
    <location>
        <begin position="468"/>
        <end position="495"/>
    </location>
</feature>
<dbReference type="Proteomes" id="UP001497623">
    <property type="component" value="Unassembled WGS sequence"/>
</dbReference>
<feature type="domain" description="C2H2-type" evidence="12">
    <location>
        <begin position="67"/>
        <end position="94"/>
    </location>
</feature>
<dbReference type="FunFam" id="3.30.160.60:FF:000072">
    <property type="entry name" value="zinc finger protein 143 isoform X1"/>
    <property type="match status" value="1"/>
</dbReference>
<feature type="domain" description="C2H2-type" evidence="12">
    <location>
        <begin position="496"/>
        <end position="523"/>
    </location>
</feature>
<evidence type="ECO:0000256" key="10">
    <source>
        <dbReference type="ARBA" id="ARBA00023242"/>
    </source>
</evidence>
<comment type="caution">
    <text evidence="13">The sequence shown here is derived from an EMBL/GenBank/DDBJ whole genome shotgun (WGS) entry which is preliminary data.</text>
</comment>
<dbReference type="EMBL" id="CAXKWB010008478">
    <property type="protein sequence ID" value="CAL4091198.1"/>
    <property type="molecule type" value="Genomic_DNA"/>
</dbReference>
<dbReference type="GO" id="GO:0005634">
    <property type="term" value="C:nucleus"/>
    <property type="evidence" value="ECO:0007669"/>
    <property type="project" value="UniProtKB-SubCell"/>
</dbReference>
<accession>A0AAV2QQ20</accession>
<dbReference type="PROSITE" id="PS00028">
    <property type="entry name" value="ZINC_FINGER_C2H2_1"/>
    <property type="match status" value="6"/>
</dbReference>
<gene>
    <name evidence="13" type="ORF">MNOR_LOCUS14280</name>
</gene>
<dbReference type="GO" id="GO:0008270">
    <property type="term" value="F:zinc ion binding"/>
    <property type="evidence" value="ECO:0007669"/>
    <property type="project" value="UniProtKB-KW"/>
</dbReference>
<keyword evidence="5 11" id="KW-0863">Zinc-finger</keyword>
<dbReference type="Pfam" id="PF13909">
    <property type="entry name" value="zf-H2C2_5"/>
    <property type="match status" value="1"/>
</dbReference>
<dbReference type="GO" id="GO:0000981">
    <property type="term" value="F:DNA-binding transcription factor activity, RNA polymerase II-specific"/>
    <property type="evidence" value="ECO:0007669"/>
    <property type="project" value="TreeGrafter"/>
</dbReference>
<evidence type="ECO:0000256" key="11">
    <source>
        <dbReference type="PROSITE-ProRule" id="PRU00042"/>
    </source>
</evidence>
<protein>
    <recommendedName>
        <fullName evidence="12">C2H2-type domain-containing protein</fullName>
    </recommendedName>
</protein>
<evidence type="ECO:0000256" key="8">
    <source>
        <dbReference type="ARBA" id="ARBA00023125"/>
    </source>
</evidence>
<sequence>MYATEDKMYQCSKCNFSGMENGDLLRHMLCHAQEMEYTCVTCDVSFASSSSKIPTKCPACLVFTKPYECPDCSYRSSTSGDLKKHVRKHTGERPYTCSLCGSKYKRSNHLKRHMLIHSNHQLQQDNAIGCNKKILNLEDKATKRLAFDDLDTSYNVHGFNQADISDLSQGITNRSSYNIKQTMSSKANDNSRGSLVKYVPIENNIVESTNKVPIFKESNNYLGEEKSINFNDCMSQNKTFVRDVLISDIDKSENQSTNKRDAFIKEKNISSNKSPEFFFSDESRTFTKPVENMKVESEKCMIIADHKLHKTEKNANIERNTLHYISRQDIESLNHITDENSVNIHSLGIEHFLSITYSDAEYDSGKELNNSKKTIHKDIGLINFQNSLLRRVNTLLKYCICGKIIENSNSSQKQEKCSSCLSSEANTSNHKCSNIIKCFLCGKVFPADLLLKRHMREHREYEGSQFLYRCSKCDYKCAKAIQLKRHYMTHTGEKPFECTDCGYKCATNGDLKKHMPTHTGERSFVCSFCGYKYKRSNHLKRHMLKHSLERKFTCSICDFSCKRKDRLLKHLEKHAPHTLIQPRKDNIQINSEKSFSI</sequence>
<feature type="domain" description="C2H2-type" evidence="12">
    <location>
        <begin position="436"/>
        <end position="463"/>
    </location>
</feature>
<dbReference type="PROSITE" id="PS50157">
    <property type="entry name" value="ZINC_FINGER_C2H2_2"/>
    <property type="match status" value="8"/>
</dbReference>
<evidence type="ECO:0000256" key="2">
    <source>
        <dbReference type="ARBA" id="ARBA00004123"/>
    </source>
</evidence>
<dbReference type="FunFam" id="3.30.160.60:FF:000097">
    <property type="entry name" value="Zinc finger protein"/>
    <property type="match status" value="1"/>
</dbReference>
<keyword evidence="14" id="KW-1185">Reference proteome</keyword>
<name>A0AAV2QQ20_MEGNR</name>
<reference evidence="13 14" key="1">
    <citation type="submission" date="2024-05" db="EMBL/GenBank/DDBJ databases">
        <authorList>
            <person name="Wallberg A."/>
        </authorList>
    </citation>
    <scope>NUCLEOTIDE SEQUENCE [LARGE SCALE GENOMIC DNA]</scope>
</reference>
<dbReference type="InterPro" id="IPR036236">
    <property type="entry name" value="Znf_C2H2_sf"/>
</dbReference>
<evidence type="ECO:0000256" key="4">
    <source>
        <dbReference type="ARBA" id="ARBA00022737"/>
    </source>
</evidence>
<evidence type="ECO:0000256" key="3">
    <source>
        <dbReference type="ARBA" id="ARBA00022723"/>
    </source>
</evidence>
<evidence type="ECO:0000256" key="9">
    <source>
        <dbReference type="ARBA" id="ARBA00023163"/>
    </source>
</evidence>
<dbReference type="GO" id="GO:0003677">
    <property type="term" value="F:DNA binding"/>
    <property type="evidence" value="ECO:0007669"/>
    <property type="project" value="UniProtKB-KW"/>
</dbReference>
<evidence type="ECO:0000256" key="6">
    <source>
        <dbReference type="ARBA" id="ARBA00022833"/>
    </source>
</evidence>
<keyword evidence="6" id="KW-0862">Zinc</keyword>
<evidence type="ECO:0000256" key="1">
    <source>
        <dbReference type="ARBA" id="ARBA00003767"/>
    </source>
</evidence>
<evidence type="ECO:0000313" key="14">
    <source>
        <dbReference type="Proteomes" id="UP001497623"/>
    </source>
</evidence>
<feature type="domain" description="C2H2-type" evidence="12">
    <location>
        <begin position="9"/>
        <end position="36"/>
    </location>
</feature>